<accession>A0A4D9DR74</accession>
<sequence>MGLVTQYCAVVFPYRGRRLYGRIHTHPINYDEICGKRGRGRVCLKNTDVVIFIIYSQTGTRVCLDSRLLEGEQQFPPFSAATVWFADGGEDVEALSFFIIACTLGLHLNVRKLPVVSGESGEITRVVLQQEFRVGLVPDIPGFKELRSWGFGAVFSICTALALEGRTILHRTLLREKLISVRN</sequence>
<evidence type="ECO:0000313" key="2">
    <source>
        <dbReference type="Proteomes" id="UP000297703"/>
    </source>
</evidence>
<dbReference type="AlphaFoldDB" id="A0A4D9DR74"/>
<name>A0A4D9DR74_9SAUR</name>
<protein>
    <submittedName>
        <fullName evidence="1">Leucine zipper protein 1</fullName>
    </submittedName>
</protein>
<dbReference type="Proteomes" id="UP000297703">
    <property type="component" value="Unassembled WGS sequence"/>
</dbReference>
<keyword evidence="2" id="KW-1185">Reference proteome</keyword>
<evidence type="ECO:0000313" key="1">
    <source>
        <dbReference type="EMBL" id="TFJ99866.1"/>
    </source>
</evidence>
<reference evidence="1 2" key="2">
    <citation type="submission" date="2019-04" db="EMBL/GenBank/DDBJ databases">
        <title>The genome sequence of big-headed turtle.</title>
        <authorList>
            <person name="Gong S."/>
        </authorList>
    </citation>
    <scope>NUCLEOTIDE SEQUENCE [LARGE SCALE GENOMIC DNA]</scope>
    <source>
        <strain evidence="1">DO16091913</strain>
        <tissue evidence="1">Muscle</tissue>
    </source>
</reference>
<gene>
    <name evidence="1" type="ORF">DR999_PMT18044</name>
</gene>
<proteinExistence type="predicted"/>
<comment type="caution">
    <text evidence="1">The sequence shown here is derived from an EMBL/GenBank/DDBJ whole genome shotgun (WGS) entry which is preliminary data.</text>
</comment>
<reference evidence="1 2" key="1">
    <citation type="submission" date="2019-04" db="EMBL/GenBank/DDBJ databases">
        <title>Draft genome of the big-headed turtle Platysternon megacephalum.</title>
        <authorList>
            <person name="Gong S."/>
        </authorList>
    </citation>
    <scope>NUCLEOTIDE SEQUENCE [LARGE SCALE GENOMIC DNA]</scope>
    <source>
        <strain evidence="1">DO16091913</strain>
        <tissue evidence="1">Muscle</tissue>
    </source>
</reference>
<organism evidence="1 2">
    <name type="scientific">Platysternon megacephalum</name>
    <name type="common">big-headed turtle</name>
    <dbReference type="NCBI Taxonomy" id="55544"/>
    <lineage>
        <taxon>Eukaryota</taxon>
        <taxon>Metazoa</taxon>
        <taxon>Chordata</taxon>
        <taxon>Craniata</taxon>
        <taxon>Vertebrata</taxon>
        <taxon>Euteleostomi</taxon>
        <taxon>Archelosauria</taxon>
        <taxon>Testudinata</taxon>
        <taxon>Testudines</taxon>
        <taxon>Cryptodira</taxon>
        <taxon>Durocryptodira</taxon>
        <taxon>Testudinoidea</taxon>
        <taxon>Platysternidae</taxon>
        <taxon>Platysternon</taxon>
    </lineage>
</organism>
<dbReference type="EMBL" id="QXTE01000300">
    <property type="protein sequence ID" value="TFJ99866.1"/>
    <property type="molecule type" value="Genomic_DNA"/>
</dbReference>